<name>A0A523V0B3_UNCAE</name>
<dbReference type="InterPro" id="IPR036894">
    <property type="entry name" value="YbaB-like_sf"/>
</dbReference>
<reference evidence="6 7" key="1">
    <citation type="submission" date="2019-03" db="EMBL/GenBank/DDBJ databases">
        <title>Metabolic potential of uncultured bacteria and archaea associated with petroleum seepage in deep-sea sediments.</title>
        <authorList>
            <person name="Dong X."/>
            <person name="Hubert C."/>
        </authorList>
    </citation>
    <scope>NUCLEOTIDE SEQUENCE [LARGE SCALE GENOMIC DNA]</scope>
    <source>
        <strain evidence="5">E29_bin78</strain>
        <strain evidence="4">E44_bin3</strain>
    </source>
</reference>
<dbReference type="Proteomes" id="UP000320679">
    <property type="component" value="Unassembled WGS sequence"/>
</dbReference>
<evidence type="ECO:0000313" key="4">
    <source>
        <dbReference type="EMBL" id="TET30843.1"/>
    </source>
</evidence>
<dbReference type="GO" id="GO:0003677">
    <property type="term" value="F:DNA binding"/>
    <property type="evidence" value="ECO:0007669"/>
    <property type="project" value="UniProtKB-UniRule"/>
</dbReference>
<accession>A0A523V0B3</accession>
<dbReference type="EMBL" id="SOJT01000015">
    <property type="protein sequence ID" value="TET30843.1"/>
    <property type="molecule type" value="Genomic_DNA"/>
</dbReference>
<comment type="subunit">
    <text evidence="2">Homodimer.</text>
</comment>
<feature type="coiled-coil region" evidence="3">
    <location>
        <begin position="5"/>
        <end position="32"/>
    </location>
</feature>
<gene>
    <name evidence="5" type="ORF">E3J59_01050</name>
    <name evidence="4" type="ORF">E3J68_00265</name>
</gene>
<protein>
    <recommendedName>
        <fullName evidence="2">Nucleoid-associated protein E3J59_01050</fullName>
    </recommendedName>
</protein>
<dbReference type="PANTHER" id="PTHR33449:SF1">
    <property type="entry name" value="NUCLEOID-ASSOCIATED PROTEIN YBAB"/>
    <property type="match status" value="1"/>
</dbReference>
<comment type="subcellular location">
    <subcellularLocation>
        <location evidence="2">Cytoplasm</location>
        <location evidence="2">Nucleoid</location>
    </subcellularLocation>
</comment>
<dbReference type="NCBIfam" id="TIGR00103">
    <property type="entry name" value="DNA_YbaB_EbfC"/>
    <property type="match status" value="1"/>
</dbReference>
<dbReference type="EMBL" id="SOJK01000047">
    <property type="protein sequence ID" value="TET48164.1"/>
    <property type="molecule type" value="Genomic_DNA"/>
</dbReference>
<keyword evidence="3" id="KW-0175">Coiled coil</keyword>
<dbReference type="GO" id="GO:0005829">
    <property type="term" value="C:cytosol"/>
    <property type="evidence" value="ECO:0007669"/>
    <property type="project" value="TreeGrafter"/>
</dbReference>
<dbReference type="PIRSF" id="PIRSF004555">
    <property type="entry name" value="UCP004555"/>
    <property type="match status" value="1"/>
</dbReference>
<sequence length="110" mass="12325">MIEGVTNLLRQFHKMQGEMKKIQEQIAREEITGSSGGEMVKVTINGRFEVVDVQLDRKVLEENEVNMLENMIVAAMNNAIAKMQELVKEKMKEFTGGLNLGELGIPGLFS</sequence>
<dbReference type="PANTHER" id="PTHR33449">
    <property type="entry name" value="NUCLEOID-ASSOCIATED PROTEIN YBAB"/>
    <property type="match status" value="1"/>
</dbReference>
<evidence type="ECO:0000256" key="1">
    <source>
        <dbReference type="ARBA" id="ARBA00023125"/>
    </source>
</evidence>
<organism evidence="5 7">
    <name type="scientific">Aerophobetes bacterium</name>
    <dbReference type="NCBI Taxonomy" id="2030807"/>
    <lineage>
        <taxon>Bacteria</taxon>
        <taxon>Candidatus Aerophobota</taxon>
    </lineage>
</organism>
<dbReference type="Proteomes" id="UP000316517">
    <property type="component" value="Unassembled WGS sequence"/>
</dbReference>
<keyword evidence="1 2" id="KW-0238">DNA-binding</keyword>
<dbReference type="InterPro" id="IPR004401">
    <property type="entry name" value="YbaB/EbfC"/>
</dbReference>
<dbReference type="Pfam" id="PF02575">
    <property type="entry name" value="YbaB_DNA_bd"/>
    <property type="match status" value="1"/>
</dbReference>
<comment type="similarity">
    <text evidence="2">Belongs to the YbaB/EbfC family.</text>
</comment>
<dbReference type="HAMAP" id="MF_00274">
    <property type="entry name" value="DNA_YbaB_EbfC"/>
    <property type="match status" value="1"/>
</dbReference>
<dbReference type="AlphaFoldDB" id="A0A523V0B3"/>
<comment type="function">
    <text evidence="2">Binds to DNA and alters its conformation. May be involved in regulation of gene expression, nucleoid organization and DNA protection.</text>
</comment>
<evidence type="ECO:0000313" key="7">
    <source>
        <dbReference type="Proteomes" id="UP000320679"/>
    </source>
</evidence>
<evidence type="ECO:0000256" key="3">
    <source>
        <dbReference type="SAM" id="Coils"/>
    </source>
</evidence>
<evidence type="ECO:0000313" key="6">
    <source>
        <dbReference type="Proteomes" id="UP000316517"/>
    </source>
</evidence>
<dbReference type="Gene3D" id="3.30.1310.10">
    <property type="entry name" value="Nucleoid-associated protein YbaB-like domain"/>
    <property type="match status" value="1"/>
</dbReference>
<proteinExistence type="inferred from homology"/>
<dbReference type="SUPFAM" id="SSF82607">
    <property type="entry name" value="YbaB-like"/>
    <property type="match status" value="1"/>
</dbReference>
<evidence type="ECO:0000256" key="2">
    <source>
        <dbReference type="HAMAP-Rule" id="MF_00274"/>
    </source>
</evidence>
<keyword evidence="2" id="KW-0963">Cytoplasm</keyword>
<dbReference type="GO" id="GO:0043590">
    <property type="term" value="C:bacterial nucleoid"/>
    <property type="evidence" value="ECO:0007669"/>
    <property type="project" value="UniProtKB-UniRule"/>
</dbReference>
<evidence type="ECO:0000313" key="5">
    <source>
        <dbReference type="EMBL" id="TET48164.1"/>
    </source>
</evidence>
<comment type="caution">
    <text evidence="5">The sequence shown here is derived from an EMBL/GenBank/DDBJ whole genome shotgun (WGS) entry which is preliminary data.</text>
</comment>